<evidence type="ECO:0000313" key="4">
    <source>
        <dbReference type="Proteomes" id="UP000001396"/>
    </source>
</evidence>
<keyword evidence="4" id="KW-1185">Reference proteome</keyword>
<evidence type="ECO:0000259" key="2">
    <source>
        <dbReference type="Pfam" id="PF03061"/>
    </source>
</evidence>
<dbReference type="Pfam" id="PF03061">
    <property type="entry name" value="4HBT"/>
    <property type="match status" value="1"/>
</dbReference>
<dbReference type="Gene3D" id="3.10.129.10">
    <property type="entry name" value="Hotdog Thioesterase"/>
    <property type="match status" value="1"/>
</dbReference>
<sequence length="241" mass="26751">MLNRFNNILFRQCQQQQQQQYKSIVSFVKSSSGSGSVSKNEYGLCFKSNSMSCSGSIASYSTSNDIAANNRNIFDLSKDMRSFLEAKDKNDMKVTNEQWLQLLRSRANAGLPAHMNFEIISLENGVMQVKDYHMAANGYIHAASLITLADTACGFGCFTQLPKGSYGFTTIELKTNFLGTSKSGELLKCEAKLIHSGRSTQVWDAVIKTESDKTLALFRCTEMILYPTSTTTTTNTNSNKK</sequence>
<dbReference type="OMA" id="TEMILYP"/>
<dbReference type="InParanoid" id="D3BS66"/>
<dbReference type="EMBL" id="ADBJ01000051">
    <property type="protein sequence ID" value="EFA75803.1"/>
    <property type="molecule type" value="Genomic_DNA"/>
</dbReference>
<reference evidence="3 4" key="1">
    <citation type="journal article" date="2011" name="Genome Res.">
        <title>Phylogeny-wide analysis of social amoeba genomes highlights ancient origins for complex intercellular communication.</title>
        <authorList>
            <person name="Heidel A.J."/>
            <person name="Lawal H.M."/>
            <person name="Felder M."/>
            <person name="Schilde C."/>
            <person name="Helps N.R."/>
            <person name="Tunggal B."/>
            <person name="Rivero F."/>
            <person name="John U."/>
            <person name="Schleicher M."/>
            <person name="Eichinger L."/>
            <person name="Platzer M."/>
            <person name="Noegel A.A."/>
            <person name="Schaap P."/>
            <person name="Gloeckner G."/>
        </authorList>
    </citation>
    <scope>NUCLEOTIDE SEQUENCE [LARGE SCALE GENOMIC DNA]</scope>
    <source>
        <strain evidence="4">ATCC 26659 / Pp 5 / PN500</strain>
    </source>
</reference>
<dbReference type="PANTHER" id="PTHR43240:SF8">
    <property type="entry name" value="PHENYLACETIC ACID DEGRADATION-RELATED PROTEIN"/>
    <property type="match status" value="1"/>
</dbReference>
<gene>
    <name evidence="3" type="ORF">PPL_10858</name>
</gene>
<dbReference type="InterPro" id="IPR029069">
    <property type="entry name" value="HotDog_dom_sf"/>
</dbReference>
<evidence type="ECO:0000256" key="1">
    <source>
        <dbReference type="ARBA" id="ARBA00022801"/>
    </source>
</evidence>
<dbReference type="AlphaFoldDB" id="D3BS66"/>
<accession>D3BS66</accession>
<name>D3BS66_HETP5</name>
<dbReference type="PANTHER" id="PTHR43240">
    <property type="entry name" value="1,4-DIHYDROXY-2-NAPHTHOYL-COA THIOESTERASE 1"/>
    <property type="match status" value="1"/>
</dbReference>
<keyword evidence="1" id="KW-0378">Hydrolase</keyword>
<dbReference type="STRING" id="670386.D3BS66"/>
<comment type="caution">
    <text evidence="3">The sequence shown here is derived from an EMBL/GenBank/DDBJ whole genome shotgun (WGS) entry which is preliminary data.</text>
</comment>
<evidence type="ECO:0000313" key="3">
    <source>
        <dbReference type="EMBL" id="EFA75803.1"/>
    </source>
</evidence>
<dbReference type="Proteomes" id="UP000001396">
    <property type="component" value="Unassembled WGS sequence"/>
</dbReference>
<feature type="domain" description="Thioesterase" evidence="2">
    <location>
        <begin position="137"/>
        <end position="215"/>
    </location>
</feature>
<dbReference type="CDD" id="cd03443">
    <property type="entry name" value="PaaI_thioesterase"/>
    <property type="match status" value="1"/>
</dbReference>
<dbReference type="NCBIfam" id="TIGR00369">
    <property type="entry name" value="unchar_dom_1"/>
    <property type="match status" value="1"/>
</dbReference>
<dbReference type="SUPFAM" id="SSF54637">
    <property type="entry name" value="Thioesterase/thiol ester dehydrase-isomerase"/>
    <property type="match status" value="1"/>
</dbReference>
<protein>
    <submittedName>
        <fullName evidence="3">Phenylacetic acid degradation-related protein</fullName>
    </submittedName>
</protein>
<proteinExistence type="predicted"/>
<dbReference type="GeneID" id="31366327"/>
<dbReference type="InterPro" id="IPR006683">
    <property type="entry name" value="Thioestr_dom"/>
</dbReference>
<dbReference type="InterPro" id="IPR003736">
    <property type="entry name" value="PAAI_dom"/>
</dbReference>
<dbReference type="GO" id="GO:0061522">
    <property type="term" value="F:1,4-dihydroxy-2-naphthoyl-CoA thioesterase activity"/>
    <property type="evidence" value="ECO:0007669"/>
    <property type="project" value="TreeGrafter"/>
</dbReference>
<organism evidence="3 4">
    <name type="scientific">Heterostelium pallidum (strain ATCC 26659 / Pp 5 / PN500)</name>
    <name type="common">Cellular slime mold</name>
    <name type="synonym">Polysphondylium pallidum</name>
    <dbReference type="NCBI Taxonomy" id="670386"/>
    <lineage>
        <taxon>Eukaryota</taxon>
        <taxon>Amoebozoa</taxon>
        <taxon>Evosea</taxon>
        <taxon>Eumycetozoa</taxon>
        <taxon>Dictyostelia</taxon>
        <taxon>Acytosteliales</taxon>
        <taxon>Acytosteliaceae</taxon>
        <taxon>Heterostelium</taxon>
    </lineage>
</organism>
<dbReference type="GO" id="GO:0005829">
    <property type="term" value="C:cytosol"/>
    <property type="evidence" value="ECO:0007669"/>
    <property type="project" value="TreeGrafter"/>
</dbReference>
<dbReference type="RefSeq" id="XP_020427937.1">
    <property type="nucleotide sequence ID" value="XM_020581621.1"/>
</dbReference>